<keyword evidence="1" id="KW-0472">Membrane</keyword>
<dbReference type="EMBL" id="FXUF01000015">
    <property type="protein sequence ID" value="SMP67142.1"/>
    <property type="molecule type" value="Genomic_DNA"/>
</dbReference>
<gene>
    <name evidence="2" type="ORF">SAMN06296020_1152</name>
</gene>
<feature type="transmembrane region" description="Helical" evidence="1">
    <location>
        <begin position="55"/>
        <end position="78"/>
    </location>
</feature>
<organism evidence="2 3">
    <name type="scientific">Anoxynatronum buryatiense</name>
    <dbReference type="NCBI Taxonomy" id="489973"/>
    <lineage>
        <taxon>Bacteria</taxon>
        <taxon>Bacillati</taxon>
        <taxon>Bacillota</taxon>
        <taxon>Clostridia</taxon>
        <taxon>Eubacteriales</taxon>
        <taxon>Clostridiaceae</taxon>
        <taxon>Anoxynatronum</taxon>
    </lineage>
</organism>
<proteinExistence type="predicted"/>
<dbReference type="AlphaFoldDB" id="A0AA45WY07"/>
<evidence type="ECO:0000313" key="2">
    <source>
        <dbReference type="EMBL" id="SMP67142.1"/>
    </source>
</evidence>
<feature type="transmembrane region" description="Helical" evidence="1">
    <location>
        <begin position="23"/>
        <end position="43"/>
    </location>
</feature>
<sequence>MLKIIRKLFETLKRLESILTREYFGSFNGFFLVFIGIIVFVGIGKAIDDNFGINVFLRIAFFTMGTYIYSLVPFAVYCRC</sequence>
<keyword evidence="1" id="KW-0812">Transmembrane</keyword>
<dbReference type="Proteomes" id="UP001158066">
    <property type="component" value="Unassembled WGS sequence"/>
</dbReference>
<protein>
    <submittedName>
        <fullName evidence="2">Uncharacterized protein</fullName>
    </submittedName>
</protein>
<keyword evidence="3" id="KW-1185">Reference proteome</keyword>
<keyword evidence="1" id="KW-1133">Transmembrane helix</keyword>
<name>A0AA45WY07_9CLOT</name>
<comment type="caution">
    <text evidence="2">The sequence shown here is derived from an EMBL/GenBank/DDBJ whole genome shotgun (WGS) entry which is preliminary data.</text>
</comment>
<dbReference type="RefSeq" id="WP_283410328.1">
    <property type="nucleotide sequence ID" value="NZ_FXUF01000015.1"/>
</dbReference>
<evidence type="ECO:0000313" key="3">
    <source>
        <dbReference type="Proteomes" id="UP001158066"/>
    </source>
</evidence>
<evidence type="ECO:0000256" key="1">
    <source>
        <dbReference type="SAM" id="Phobius"/>
    </source>
</evidence>
<reference evidence="2" key="1">
    <citation type="submission" date="2017-05" db="EMBL/GenBank/DDBJ databases">
        <authorList>
            <person name="Varghese N."/>
            <person name="Submissions S."/>
        </authorList>
    </citation>
    <scope>NUCLEOTIDE SEQUENCE</scope>
    <source>
        <strain evidence="2">Su22</strain>
    </source>
</reference>
<accession>A0AA45WY07</accession>